<dbReference type="Proteomes" id="UP000391919">
    <property type="component" value="Unassembled WGS sequence"/>
</dbReference>
<feature type="domain" description="Bacterial Ig" evidence="1">
    <location>
        <begin position="61"/>
        <end position="130"/>
    </location>
</feature>
<sequence length="155" mass="17360">MLKICRFRSFSSRTEDDIQVNHFAPFYIAVFHSIMSNTQPVITKDPPYLSWITGLNTFRHTVGNRSTYVSGKTSKSSTVYVKIGSKTYKSTSNSKGEYKVKIPKHKAGTKIYNYAKNSYGSSSTKSVTVVDRIAPGTPSVYAVSHTSKYIIEKHT</sequence>
<organism evidence="2 3">
    <name type="scientific">Weizmannia acidilactici</name>
    <dbReference type="NCBI Taxonomy" id="2607726"/>
    <lineage>
        <taxon>Bacteria</taxon>
        <taxon>Bacillati</taxon>
        <taxon>Bacillota</taxon>
        <taxon>Bacilli</taxon>
        <taxon>Bacillales</taxon>
        <taxon>Bacillaceae</taxon>
        <taxon>Heyndrickxia</taxon>
    </lineage>
</organism>
<dbReference type="Pfam" id="PF17936">
    <property type="entry name" value="Big_6"/>
    <property type="match status" value="1"/>
</dbReference>
<dbReference type="InterPro" id="IPR041498">
    <property type="entry name" value="Big_6"/>
</dbReference>
<keyword evidence="3" id="KW-1185">Reference proteome</keyword>
<accession>A0A5J4JDM1</accession>
<dbReference type="EMBL" id="BKZQ01000011">
    <property type="protein sequence ID" value="GER69841.1"/>
    <property type="molecule type" value="Genomic_DNA"/>
</dbReference>
<comment type="caution">
    <text evidence="2">The sequence shown here is derived from an EMBL/GenBank/DDBJ whole genome shotgun (WGS) entry which is preliminary data.</text>
</comment>
<reference evidence="2 3" key="1">
    <citation type="submission" date="2019-09" db="EMBL/GenBank/DDBJ databases">
        <title>Draft genome sequence of Bacillus sp. JC-7.</title>
        <authorList>
            <person name="Tanaka N."/>
            <person name="Shiwa Y."/>
            <person name="Fujita N."/>
            <person name="Tanasupawat S."/>
        </authorList>
    </citation>
    <scope>NUCLEOTIDE SEQUENCE [LARGE SCALE GENOMIC DNA]</scope>
    <source>
        <strain evidence="2 3">JC-7</strain>
    </source>
</reference>
<dbReference type="AlphaFoldDB" id="A0A5J4JDM1"/>
<protein>
    <recommendedName>
        <fullName evidence="1">Bacterial Ig domain-containing protein</fullName>
    </recommendedName>
</protein>
<evidence type="ECO:0000313" key="3">
    <source>
        <dbReference type="Proteomes" id="UP000391919"/>
    </source>
</evidence>
<evidence type="ECO:0000313" key="2">
    <source>
        <dbReference type="EMBL" id="GER69841.1"/>
    </source>
</evidence>
<proteinExistence type="predicted"/>
<gene>
    <name evidence="2" type="ORF">BpJC7_11440</name>
</gene>
<name>A0A5J4JDM1_9BACI</name>
<dbReference type="InterPro" id="IPR013783">
    <property type="entry name" value="Ig-like_fold"/>
</dbReference>
<evidence type="ECO:0000259" key="1">
    <source>
        <dbReference type="Pfam" id="PF17936"/>
    </source>
</evidence>
<dbReference type="Gene3D" id="2.60.40.10">
    <property type="entry name" value="Immunoglobulins"/>
    <property type="match status" value="1"/>
</dbReference>